<organism evidence="2 3">
    <name type="scientific">Mycobacterium simiae</name>
    <name type="common">Mycobacterium habana</name>
    <dbReference type="NCBI Taxonomy" id="1784"/>
    <lineage>
        <taxon>Bacteria</taxon>
        <taxon>Bacillati</taxon>
        <taxon>Actinomycetota</taxon>
        <taxon>Actinomycetes</taxon>
        <taxon>Mycobacteriales</taxon>
        <taxon>Mycobacteriaceae</taxon>
        <taxon>Mycobacterium</taxon>
        <taxon>Mycobacterium simiae complex</taxon>
    </lineage>
</organism>
<feature type="domain" description="Peptidase S9 prolyl oligopeptidase catalytic" evidence="1">
    <location>
        <begin position="346"/>
        <end position="396"/>
    </location>
</feature>
<dbReference type="InterPro" id="IPR005152">
    <property type="entry name" value="Lipase_secreted"/>
</dbReference>
<dbReference type="Gene3D" id="3.40.50.1820">
    <property type="entry name" value="alpha/beta hydrolase"/>
    <property type="match status" value="2"/>
</dbReference>
<evidence type="ECO:0000259" key="1">
    <source>
        <dbReference type="Pfam" id="PF00326"/>
    </source>
</evidence>
<evidence type="ECO:0000313" key="3">
    <source>
        <dbReference type="Proteomes" id="UP000193040"/>
    </source>
</evidence>
<dbReference type="GO" id="GO:0004806">
    <property type="term" value="F:triacylglycerol lipase activity"/>
    <property type="evidence" value="ECO:0007669"/>
    <property type="project" value="InterPro"/>
</dbReference>
<dbReference type="GO" id="GO:0016042">
    <property type="term" value="P:lipid catabolic process"/>
    <property type="evidence" value="ECO:0007669"/>
    <property type="project" value="InterPro"/>
</dbReference>
<protein>
    <recommendedName>
        <fullName evidence="1">Peptidase S9 prolyl oligopeptidase catalytic domain-containing protein</fullName>
    </recommendedName>
</protein>
<name>A0A1X0XRV7_MYCSI</name>
<dbReference type="Pfam" id="PF03583">
    <property type="entry name" value="LIP"/>
    <property type="match status" value="1"/>
</dbReference>
<sequence>MLVRAGLLLTPVVRRVLCWLRRDSAQEKDQPAETRRGLWVRERDAFEPASDFYRWRQDLTGSARGKLLRCEAVREEHVLRGAARGWRVLYVSVGHAGREVAVSGLVYVPPGQPPEGGWPVISYAHGTTGITAAAAPSLNPLAELLKHPVLGTVSCFLQAGYAVVATDYEGLGTAGPHPYLHGFSLANSQIDAVRAGRQVTNTLSNVWVAMGQSEGGLSTLFTAAYAHTMAPELDYRGAVATAPPTEWSTLSSSASDLGRILTPLVLHAASYHDASVDIEGWLNEDGRVLLYAWRTSFLQEPGTVLGTFLPLWGKPLLALAPGETTEMQAMRRLAATVDYAPLEVPRQRLDRPIMLAEGGNDELCVPGTVVRLAHDLRAKGSEVEYHFYPEAGHLTVPHVAFVDALEFVKRIAPTGC</sequence>
<dbReference type="InterPro" id="IPR001375">
    <property type="entry name" value="Peptidase_S9_cat"/>
</dbReference>
<proteinExistence type="predicted"/>
<gene>
    <name evidence="2" type="ORF">B5M45_24790</name>
</gene>
<reference evidence="2 3" key="1">
    <citation type="submission" date="2017-03" db="EMBL/GenBank/DDBJ databases">
        <title>Genomic insights into Mycobacterium simiae human colonization.</title>
        <authorList>
            <person name="Steffani J.L."/>
            <person name="Brunck M.E."/>
            <person name="Cruz E."/>
            <person name="Montiel R."/>
            <person name="Barona F."/>
        </authorList>
    </citation>
    <scope>NUCLEOTIDE SEQUENCE [LARGE SCALE GENOMIC DNA]</scope>
    <source>
        <strain evidence="2 3">MsiGto</strain>
    </source>
</reference>
<dbReference type="AlphaFoldDB" id="A0A1X0XRV7"/>
<dbReference type="SUPFAM" id="SSF53474">
    <property type="entry name" value="alpha/beta-Hydrolases"/>
    <property type="match status" value="1"/>
</dbReference>
<accession>A0A1X0XRV7</accession>
<dbReference type="InterPro" id="IPR029058">
    <property type="entry name" value="AB_hydrolase_fold"/>
</dbReference>
<comment type="caution">
    <text evidence="2">The sequence shown here is derived from an EMBL/GenBank/DDBJ whole genome shotgun (WGS) entry which is preliminary data.</text>
</comment>
<dbReference type="Proteomes" id="UP000193040">
    <property type="component" value="Unassembled WGS sequence"/>
</dbReference>
<dbReference type="EMBL" id="MZZM01000030">
    <property type="protein sequence ID" value="ORJ55578.1"/>
    <property type="molecule type" value="Genomic_DNA"/>
</dbReference>
<evidence type="ECO:0000313" key="2">
    <source>
        <dbReference type="EMBL" id="ORJ55578.1"/>
    </source>
</evidence>
<dbReference type="PANTHER" id="PTHR34853">
    <property type="match status" value="1"/>
</dbReference>
<dbReference type="Pfam" id="PF00326">
    <property type="entry name" value="Peptidase_S9"/>
    <property type="match status" value="1"/>
</dbReference>
<dbReference type="PANTHER" id="PTHR34853:SF1">
    <property type="entry name" value="LIPASE 5"/>
    <property type="match status" value="1"/>
</dbReference>
<keyword evidence="3" id="KW-1185">Reference proteome</keyword>
<dbReference type="PIRSF" id="PIRSF029171">
    <property type="entry name" value="Esterase_LipA"/>
    <property type="match status" value="1"/>
</dbReference>